<dbReference type="GO" id="GO:0009773">
    <property type="term" value="P:photosynthetic electron transport in photosystem I"/>
    <property type="evidence" value="ECO:0007669"/>
    <property type="project" value="InterPro"/>
</dbReference>
<sequence>MAEAVMGFTIIKPHIHSSIHTTKLEANPCSRLPRQCSSTGLFNGWQQLEGRKSKRSSLCKANALPDWPLMAVLVEHMDGQRDLVTHKFVWHLSDQAIKNVYAFYIMFTCWGCLFFSAMKDPFYDSEQYRGDGGDGTGNWVYEKQDDIEESARAELWREELIEEIEQKRHTHTNANIVGWFRWFQQPKSQLNLSCQFYCRMGRVKLKIKRLESTSNRQVTYSKRRHGILKKARELAILCDIDIALLMFSPTGRSTLYQGENRNFEEVIAKFSQLTPQERAKRKLESLEALKKTFKKLDHDVNIEDFLGSSSQTVEELGNRLRLLQVQLTELQKRLSYWSNPEKIDNVENLRQMEDSLRESIQQIHLQKENFGKHQLTSLECATQFQNGMPLPILMNGVHDAQSLSWLSNNDNQHMLFPHEPNFLPQRDVECSSDVSLPGYSGYFSTEKKDVVGNTIQLAHMGSGGGTLDELSRNTCLSMQLVTLECLDRCVTVGIIPGFLHRRLVAFPYTIRMATSATKLTLKSHVNFYLEDEDGR</sequence>
<dbReference type="InterPro" id="IPR002100">
    <property type="entry name" value="TF_MADSbox"/>
</dbReference>
<dbReference type="SMART" id="SM00432">
    <property type="entry name" value="MADS"/>
    <property type="match status" value="1"/>
</dbReference>
<evidence type="ECO:0000259" key="7">
    <source>
        <dbReference type="PROSITE" id="PS50066"/>
    </source>
</evidence>
<dbReference type="OrthoDB" id="2018219at2759"/>
<keyword evidence="2" id="KW-0805">Transcription regulation</keyword>
<evidence type="ECO:0000256" key="1">
    <source>
        <dbReference type="ARBA" id="ARBA00004123"/>
    </source>
</evidence>
<keyword evidence="9" id="KW-1185">Reference proteome</keyword>
<dbReference type="GO" id="GO:0046983">
    <property type="term" value="F:protein dimerization activity"/>
    <property type="evidence" value="ECO:0007669"/>
    <property type="project" value="InterPro"/>
</dbReference>
<dbReference type="GO" id="GO:0005634">
    <property type="term" value="C:nucleus"/>
    <property type="evidence" value="ECO:0007669"/>
    <property type="project" value="UniProtKB-SubCell"/>
</dbReference>
<proteinExistence type="predicted"/>
<evidence type="ECO:0000256" key="5">
    <source>
        <dbReference type="ARBA" id="ARBA00023242"/>
    </source>
</evidence>
<evidence type="ECO:0000256" key="4">
    <source>
        <dbReference type="ARBA" id="ARBA00023163"/>
    </source>
</evidence>
<dbReference type="AlphaFoldDB" id="A0A8J4RA85"/>
<evidence type="ECO:0000256" key="6">
    <source>
        <dbReference type="SAM" id="Coils"/>
    </source>
</evidence>
<dbReference type="FunFam" id="3.40.1810.10:FF:000010">
    <property type="entry name" value="Agamous-like MADS-box protein AGL30"/>
    <property type="match status" value="1"/>
</dbReference>
<dbReference type="Proteomes" id="UP000737018">
    <property type="component" value="Unassembled WGS sequence"/>
</dbReference>
<dbReference type="PANTHER" id="PTHR36315:SF2">
    <property type="entry name" value="PHOTOSYNTHETIC NDH SUBUNIT OF SUBCOMPLEX B 4, CHLOROPLASTIC"/>
    <property type="match status" value="1"/>
</dbReference>
<feature type="domain" description="MADS-box" evidence="7">
    <location>
        <begin position="200"/>
        <end position="260"/>
    </location>
</feature>
<keyword evidence="3" id="KW-0238">DNA-binding</keyword>
<keyword evidence="6" id="KW-0175">Coiled coil</keyword>
<dbReference type="Gene3D" id="3.40.1810.10">
    <property type="entry name" value="Transcription factor, MADS-box"/>
    <property type="match status" value="1"/>
</dbReference>
<dbReference type="PROSITE" id="PS50066">
    <property type="entry name" value="MADS_BOX_2"/>
    <property type="match status" value="1"/>
</dbReference>
<evidence type="ECO:0000256" key="3">
    <source>
        <dbReference type="ARBA" id="ARBA00023125"/>
    </source>
</evidence>
<comment type="subcellular location">
    <subcellularLocation>
        <location evidence="1">Nucleus</location>
    </subcellularLocation>
</comment>
<organism evidence="8 9">
    <name type="scientific">Castanea mollissima</name>
    <name type="common">Chinese chestnut</name>
    <dbReference type="NCBI Taxonomy" id="60419"/>
    <lineage>
        <taxon>Eukaryota</taxon>
        <taxon>Viridiplantae</taxon>
        <taxon>Streptophyta</taxon>
        <taxon>Embryophyta</taxon>
        <taxon>Tracheophyta</taxon>
        <taxon>Spermatophyta</taxon>
        <taxon>Magnoliopsida</taxon>
        <taxon>eudicotyledons</taxon>
        <taxon>Gunneridae</taxon>
        <taxon>Pentapetalae</taxon>
        <taxon>rosids</taxon>
        <taxon>fabids</taxon>
        <taxon>Fagales</taxon>
        <taxon>Fagaceae</taxon>
        <taxon>Castanea</taxon>
    </lineage>
</organism>
<dbReference type="InterPro" id="IPR036879">
    <property type="entry name" value="TF_MADSbox_sf"/>
</dbReference>
<name>A0A8J4RA85_9ROSI</name>
<dbReference type="PRINTS" id="PR00404">
    <property type="entry name" value="MADSDOMAIN"/>
</dbReference>
<accession>A0A8J4RA85</accession>
<protein>
    <recommendedName>
        <fullName evidence="7">MADS-box domain-containing protein</fullName>
    </recommendedName>
</protein>
<evidence type="ECO:0000256" key="2">
    <source>
        <dbReference type="ARBA" id="ARBA00023015"/>
    </source>
</evidence>
<dbReference type="EMBL" id="JRKL02000650">
    <property type="protein sequence ID" value="KAF3969426.1"/>
    <property type="molecule type" value="Genomic_DNA"/>
</dbReference>
<dbReference type="GO" id="GO:0010152">
    <property type="term" value="P:pollen maturation"/>
    <property type="evidence" value="ECO:0007669"/>
    <property type="project" value="UniProtKB-ARBA"/>
</dbReference>
<gene>
    <name evidence="8" type="ORF">CMV_006787</name>
</gene>
<dbReference type="GO" id="GO:0003677">
    <property type="term" value="F:DNA binding"/>
    <property type="evidence" value="ECO:0007669"/>
    <property type="project" value="UniProtKB-KW"/>
</dbReference>
<dbReference type="SUPFAM" id="SSF55455">
    <property type="entry name" value="SRF-like"/>
    <property type="match status" value="1"/>
</dbReference>
<comment type="caution">
    <text evidence="8">The sequence shown here is derived from an EMBL/GenBank/DDBJ whole genome shotgun (WGS) entry which is preliminary data.</text>
</comment>
<dbReference type="PANTHER" id="PTHR36315">
    <property type="entry name" value="PHOTOSYNTHETIC NDH SUBUNIT OF SUBCOMPLEX B 4, CHLOROPLASTIC"/>
    <property type="match status" value="1"/>
</dbReference>
<keyword evidence="5" id="KW-0539">Nucleus</keyword>
<dbReference type="GO" id="GO:0010598">
    <property type="term" value="C:NAD(P)H dehydrogenase complex (plastoquinone)"/>
    <property type="evidence" value="ECO:0007669"/>
    <property type="project" value="InterPro"/>
</dbReference>
<dbReference type="Pfam" id="PF00319">
    <property type="entry name" value="SRF-TF"/>
    <property type="match status" value="1"/>
</dbReference>
<feature type="coiled-coil region" evidence="6">
    <location>
        <begin position="276"/>
        <end position="369"/>
    </location>
</feature>
<evidence type="ECO:0000313" key="9">
    <source>
        <dbReference type="Proteomes" id="UP000737018"/>
    </source>
</evidence>
<dbReference type="GO" id="GO:0009535">
    <property type="term" value="C:chloroplast thylakoid membrane"/>
    <property type="evidence" value="ECO:0007669"/>
    <property type="project" value="InterPro"/>
</dbReference>
<evidence type="ECO:0000313" key="8">
    <source>
        <dbReference type="EMBL" id="KAF3969426.1"/>
    </source>
</evidence>
<reference evidence="8" key="1">
    <citation type="submission" date="2020-03" db="EMBL/GenBank/DDBJ databases">
        <title>Castanea mollissima Vanexum genome sequencing.</title>
        <authorList>
            <person name="Staton M."/>
        </authorList>
    </citation>
    <scope>NUCLEOTIDE SEQUENCE</scope>
    <source>
        <tissue evidence="8">Leaf</tissue>
    </source>
</reference>
<dbReference type="InterPro" id="IPR034570">
    <property type="entry name" value="PNSB4"/>
</dbReference>
<dbReference type="GO" id="GO:0080092">
    <property type="term" value="P:regulation of pollen tube growth"/>
    <property type="evidence" value="ECO:0007669"/>
    <property type="project" value="UniProtKB-ARBA"/>
</dbReference>
<keyword evidence="4" id="KW-0804">Transcription</keyword>